<evidence type="ECO:0000259" key="3">
    <source>
        <dbReference type="PROSITE" id="PS50930"/>
    </source>
</evidence>
<proteinExistence type="predicted"/>
<evidence type="ECO:0000256" key="1">
    <source>
        <dbReference type="PROSITE-ProRule" id="PRU00169"/>
    </source>
</evidence>
<dbReference type="STRING" id="659014.SAMN04487996_11710"/>
<evidence type="ECO:0000259" key="2">
    <source>
        <dbReference type="PROSITE" id="PS50110"/>
    </source>
</evidence>
<dbReference type="Gene3D" id="2.40.50.1020">
    <property type="entry name" value="LytTr DNA-binding domain"/>
    <property type="match status" value="1"/>
</dbReference>
<feature type="modified residue" description="4-aspartylphosphate" evidence="1">
    <location>
        <position position="60"/>
    </location>
</feature>
<dbReference type="Proteomes" id="UP000198748">
    <property type="component" value="Unassembled WGS sequence"/>
</dbReference>
<reference evidence="5" key="1">
    <citation type="submission" date="2016-10" db="EMBL/GenBank/DDBJ databases">
        <authorList>
            <person name="Varghese N."/>
            <person name="Submissions S."/>
        </authorList>
    </citation>
    <scope>NUCLEOTIDE SEQUENCE [LARGE SCALE GENOMIC DNA]</scope>
    <source>
        <strain evidence="5">DSM 25329</strain>
    </source>
</reference>
<feature type="domain" description="Response regulatory" evidence="2">
    <location>
        <begin position="8"/>
        <end position="121"/>
    </location>
</feature>
<evidence type="ECO:0000313" key="4">
    <source>
        <dbReference type="EMBL" id="SDG27437.1"/>
    </source>
</evidence>
<dbReference type="GO" id="GO:0003677">
    <property type="term" value="F:DNA binding"/>
    <property type="evidence" value="ECO:0007669"/>
    <property type="project" value="InterPro"/>
</dbReference>
<dbReference type="Pfam" id="PF00072">
    <property type="entry name" value="Response_reg"/>
    <property type="match status" value="1"/>
</dbReference>
<sequence length="253" mass="29218">MAFMNPIRCFILDDEIQAVHNLRLALETHCPQVEVAGYAHHVSEAYDFLSKQPTDILFLDIRLQNETGFDLLKQLHHYQGSIIFTTAYDLYGIQAIKFSATDYLLKPLDHLELTEAVRKATDKKKERDQGAQIAMLIQSFENLPSQRQKKIALTEASEIHYVLIDDIVFCKSDNSYTTFYLTGNKKITVSKPISDYENILEPYGFARTHQSYLINKNRIVSFKKEDGGYLLMEGNYQAIISKQRKHLLKELFT</sequence>
<gene>
    <name evidence="4" type="ORF">SAMN04487996_11710</name>
</gene>
<dbReference type="PANTHER" id="PTHR37299:SF1">
    <property type="entry name" value="STAGE 0 SPORULATION PROTEIN A HOMOLOG"/>
    <property type="match status" value="1"/>
</dbReference>
<dbReference type="AlphaFoldDB" id="A0A1G7SWH3"/>
<feature type="domain" description="HTH LytTR-type" evidence="3">
    <location>
        <begin position="151"/>
        <end position="253"/>
    </location>
</feature>
<dbReference type="PANTHER" id="PTHR37299">
    <property type="entry name" value="TRANSCRIPTIONAL REGULATOR-RELATED"/>
    <property type="match status" value="1"/>
</dbReference>
<accession>A0A1G7SWH3</accession>
<dbReference type="SMART" id="SM00850">
    <property type="entry name" value="LytTR"/>
    <property type="match status" value="1"/>
</dbReference>
<keyword evidence="5" id="KW-1185">Reference proteome</keyword>
<dbReference type="EMBL" id="FNAN01000017">
    <property type="protein sequence ID" value="SDG27437.1"/>
    <property type="molecule type" value="Genomic_DNA"/>
</dbReference>
<dbReference type="InterPro" id="IPR011006">
    <property type="entry name" value="CheY-like_superfamily"/>
</dbReference>
<dbReference type="OrthoDB" id="1646880at2"/>
<keyword evidence="1" id="KW-0597">Phosphoprotein</keyword>
<dbReference type="InterPro" id="IPR001789">
    <property type="entry name" value="Sig_transdc_resp-reg_receiver"/>
</dbReference>
<dbReference type="PROSITE" id="PS50110">
    <property type="entry name" value="RESPONSE_REGULATORY"/>
    <property type="match status" value="1"/>
</dbReference>
<organism evidence="4 5">
    <name type="scientific">Dyadobacter soli</name>
    <dbReference type="NCBI Taxonomy" id="659014"/>
    <lineage>
        <taxon>Bacteria</taxon>
        <taxon>Pseudomonadati</taxon>
        <taxon>Bacteroidota</taxon>
        <taxon>Cytophagia</taxon>
        <taxon>Cytophagales</taxon>
        <taxon>Spirosomataceae</taxon>
        <taxon>Dyadobacter</taxon>
    </lineage>
</organism>
<dbReference type="PROSITE" id="PS50930">
    <property type="entry name" value="HTH_LYTTR"/>
    <property type="match status" value="1"/>
</dbReference>
<protein>
    <submittedName>
        <fullName evidence="4">Two component transcriptional regulator, LytTR family</fullName>
    </submittedName>
</protein>
<evidence type="ECO:0000313" key="5">
    <source>
        <dbReference type="Proteomes" id="UP000198748"/>
    </source>
</evidence>
<dbReference type="Gene3D" id="3.40.50.2300">
    <property type="match status" value="1"/>
</dbReference>
<dbReference type="InterPro" id="IPR007492">
    <property type="entry name" value="LytTR_DNA-bd_dom"/>
</dbReference>
<dbReference type="GO" id="GO:0000156">
    <property type="term" value="F:phosphorelay response regulator activity"/>
    <property type="evidence" value="ECO:0007669"/>
    <property type="project" value="InterPro"/>
</dbReference>
<dbReference type="Pfam" id="PF04397">
    <property type="entry name" value="LytTR"/>
    <property type="match status" value="1"/>
</dbReference>
<name>A0A1G7SWH3_9BACT</name>
<dbReference type="InterPro" id="IPR046947">
    <property type="entry name" value="LytR-like"/>
</dbReference>
<dbReference type="SUPFAM" id="SSF52172">
    <property type="entry name" value="CheY-like"/>
    <property type="match status" value="1"/>
</dbReference>
<dbReference type="SMART" id="SM00448">
    <property type="entry name" value="REC"/>
    <property type="match status" value="1"/>
</dbReference>